<dbReference type="Proteomes" id="UP000192257">
    <property type="component" value="Unassembled WGS sequence"/>
</dbReference>
<accession>A0A1X0NT80</accession>
<feature type="region of interest" description="Disordered" evidence="1">
    <location>
        <begin position="467"/>
        <end position="492"/>
    </location>
</feature>
<gene>
    <name evidence="2" type="ORF">TM35_000221190</name>
</gene>
<keyword evidence="3" id="KW-1185">Reference proteome</keyword>
<protein>
    <submittedName>
        <fullName evidence="2">Uncharacterized protein</fullName>
    </submittedName>
</protein>
<feature type="region of interest" description="Disordered" evidence="1">
    <location>
        <begin position="258"/>
        <end position="277"/>
    </location>
</feature>
<dbReference type="VEuPathDB" id="TriTrypDB:TM35_000221190"/>
<evidence type="ECO:0000256" key="1">
    <source>
        <dbReference type="SAM" id="MobiDB-lite"/>
    </source>
</evidence>
<dbReference type="RefSeq" id="XP_028881386.1">
    <property type="nucleotide sequence ID" value="XM_029027166.1"/>
</dbReference>
<feature type="region of interest" description="Disordered" evidence="1">
    <location>
        <begin position="108"/>
        <end position="161"/>
    </location>
</feature>
<evidence type="ECO:0000313" key="2">
    <source>
        <dbReference type="EMBL" id="ORC87320.1"/>
    </source>
</evidence>
<dbReference type="OrthoDB" id="247508at2759"/>
<feature type="compositionally biased region" description="Basic and acidic residues" evidence="1">
    <location>
        <begin position="136"/>
        <end position="157"/>
    </location>
</feature>
<dbReference type="AlphaFoldDB" id="A0A1X0NT80"/>
<dbReference type="GeneID" id="39986946"/>
<proteinExistence type="predicted"/>
<dbReference type="EMBL" id="NBCO01000022">
    <property type="protein sequence ID" value="ORC87320.1"/>
    <property type="molecule type" value="Genomic_DNA"/>
</dbReference>
<organism evidence="2 3">
    <name type="scientific">Trypanosoma theileri</name>
    <dbReference type="NCBI Taxonomy" id="67003"/>
    <lineage>
        <taxon>Eukaryota</taxon>
        <taxon>Discoba</taxon>
        <taxon>Euglenozoa</taxon>
        <taxon>Kinetoplastea</taxon>
        <taxon>Metakinetoplastina</taxon>
        <taxon>Trypanosomatida</taxon>
        <taxon>Trypanosomatidae</taxon>
        <taxon>Trypanosoma</taxon>
    </lineage>
</organism>
<feature type="compositionally biased region" description="Acidic residues" evidence="1">
    <location>
        <begin position="441"/>
        <end position="450"/>
    </location>
</feature>
<sequence>MVSTTAAALLHNTVTRLTLGNTPLHAVPITVAQQLRPLLECSTSLTAFTLHTQFTPPESLRLLLLGASRCRSLQHVRLVGGISVLQSKMVMAAFTHFTLAHNIKRPATARRVDKSPVSRCPHTPAPAPAPAVGGRGSERERERGVAVRREKAEDRRNHVGQCNKYSRVHSVGIPNTKSTQTPSPRSPRLYEGVYVVLDLHHLDDVVASMLLKGLERSERIVGLDVRIAPTSQASVRIASRMLSRANIILSRNAKRVNSLRATPKAPRQATPFSPTNEKEILKSPAVEGNAHSNIVFASEMATGAPREPSASNSRNLPARRYSPPRLLSATPPPPSPQLQEQRKLPYSPPPRRPVMNGRQRFFREGVEDVWCVPKHTRDEGHCTDCFVCSDDIRYSEGLSSPDRRRATDVPNHHAWNNRRAHMHGGSSVQPTPRMMQQEKEQQEEEEENEKEEGATAVAAALTTGTTITTTHASPSPSHCTPYTPRHAPPSPRGQAIQQIRYLRGCVRDINAVVVRFQVVSRESVQRLVTEMRVLEEQLTEKVTAKLTDMMMSLSDMEKQEG</sequence>
<name>A0A1X0NT80_9TRYP</name>
<evidence type="ECO:0000313" key="3">
    <source>
        <dbReference type="Proteomes" id="UP000192257"/>
    </source>
</evidence>
<feature type="region of interest" description="Disordered" evidence="1">
    <location>
        <begin position="300"/>
        <end position="356"/>
    </location>
</feature>
<reference evidence="2 3" key="1">
    <citation type="submission" date="2017-03" db="EMBL/GenBank/DDBJ databases">
        <title>An alternative strategy for trypanosome survival in the mammalian bloodstream revealed through genome and transcriptome analysis of the ubiquitous bovine parasite Trypanosoma (Megatrypanum) theileri.</title>
        <authorList>
            <person name="Kelly S."/>
            <person name="Ivens A."/>
            <person name="Mott A."/>
            <person name="O'Neill E."/>
            <person name="Emms D."/>
            <person name="Macleod O."/>
            <person name="Voorheis P."/>
            <person name="Matthews J."/>
            <person name="Matthews K."/>
            <person name="Carrington M."/>
        </authorList>
    </citation>
    <scope>NUCLEOTIDE SEQUENCE [LARGE SCALE GENOMIC DNA]</scope>
    <source>
        <strain evidence="2">Edinburgh</strain>
    </source>
</reference>
<comment type="caution">
    <text evidence="2">The sequence shown here is derived from an EMBL/GenBank/DDBJ whole genome shotgun (WGS) entry which is preliminary data.</text>
</comment>
<feature type="region of interest" description="Disordered" evidence="1">
    <location>
        <begin position="416"/>
        <end position="453"/>
    </location>
</feature>